<dbReference type="InterPro" id="IPR012902">
    <property type="entry name" value="N_methyl_site"/>
</dbReference>
<organism evidence="2 3">
    <name type="scientific">Acetobacterium wieringae</name>
    <dbReference type="NCBI Taxonomy" id="52694"/>
    <lineage>
        <taxon>Bacteria</taxon>
        <taxon>Bacillati</taxon>
        <taxon>Bacillota</taxon>
        <taxon>Clostridia</taxon>
        <taxon>Eubacteriales</taxon>
        <taxon>Eubacteriaceae</taxon>
        <taxon>Acetobacterium</taxon>
    </lineage>
</organism>
<dbReference type="NCBIfam" id="TIGR02532">
    <property type="entry name" value="IV_pilin_GFxxxE"/>
    <property type="match status" value="1"/>
</dbReference>
<evidence type="ECO:0000256" key="1">
    <source>
        <dbReference type="SAM" id="Phobius"/>
    </source>
</evidence>
<feature type="transmembrane region" description="Helical" evidence="1">
    <location>
        <begin position="12"/>
        <end position="38"/>
    </location>
</feature>
<sequence>MMKLKKALETEGFTLVELVVTLLITSVLLATIGSAFLFSQKIYTRSENISYKAGVVTNTETNFQNYLATATDVKLLEAPVMDKKSYNIGFNNAGICEEIIVTLSSDGSSYLVNSQVLSHISEIYVWATGEQTAVLNYKLVPIDTTMTTLAGGIVMNNINDENKNMPEDNLKTGSNLNSSGNSIHYLVLTYESGSGDIVIPDEPNPDINEQLADKGIIVGNWDKMIAKAKVNYGYLLSPNGAVYTDSSGTYVTGDLQYISESFAKTDPLASTYNTNTGGANSMTFIKISEESRFITAADYETDAYRLDRGFKWKDGQRPRLGDLYIYNDAIYVWQRLSTYEMPQNPTTDINWLKLVSAPEEFQ</sequence>
<evidence type="ECO:0000313" key="2">
    <source>
        <dbReference type="EMBL" id="TYC87564.1"/>
    </source>
</evidence>
<keyword evidence="1" id="KW-1133">Transmembrane helix</keyword>
<name>A0A5D0WTP3_9FIRM</name>
<gene>
    <name evidence="2" type="ORF">FXB42_03710</name>
</gene>
<keyword evidence="1" id="KW-0472">Membrane</keyword>
<dbReference type="EMBL" id="VSLA01000004">
    <property type="protein sequence ID" value="TYC87564.1"/>
    <property type="molecule type" value="Genomic_DNA"/>
</dbReference>
<proteinExistence type="predicted"/>
<dbReference type="PROSITE" id="PS00409">
    <property type="entry name" value="PROKAR_NTER_METHYL"/>
    <property type="match status" value="1"/>
</dbReference>
<dbReference type="AlphaFoldDB" id="A0A5D0WTP3"/>
<comment type="caution">
    <text evidence="2">The sequence shown here is derived from an EMBL/GenBank/DDBJ whole genome shotgun (WGS) entry which is preliminary data.</text>
</comment>
<reference evidence="2 3" key="1">
    <citation type="submission" date="2019-08" db="EMBL/GenBank/DDBJ databases">
        <title>Isolation and enrichment of carboxydotrophic bacteria from anaerobic sludge for the production of bio-based chemicals from syngas.</title>
        <authorList>
            <person name="Antares A.L."/>
            <person name="Moreira J."/>
            <person name="Diender M."/>
            <person name="Parshina S.N."/>
            <person name="Stams A.J.M."/>
            <person name="Alves M."/>
            <person name="Alves J.I."/>
            <person name="Sousa D.Z."/>
        </authorList>
    </citation>
    <scope>NUCLEOTIDE SEQUENCE [LARGE SCALE GENOMIC DNA]</scope>
    <source>
        <strain evidence="2 3">JM</strain>
    </source>
</reference>
<keyword evidence="1" id="KW-0812">Transmembrane</keyword>
<dbReference type="RefSeq" id="WP_148636776.1">
    <property type="nucleotide sequence ID" value="NZ_VSLA01000004.1"/>
</dbReference>
<evidence type="ECO:0000313" key="3">
    <source>
        <dbReference type="Proteomes" id="UP000322619"/>
    </source>
</evidence>
<dbReference type="Proteomes" id="UP000322619">
    <property type="component" value="Unassembled WGS sequence"/>
</dbReference>
<accession>A0A5D0WTP3</accession>
<protein>
    <submittedName>
        <fullName evidence="2">Prepilin-type N-terminal cleavage/methylation domain-containing protein</fullName>
    </submittedName>
</protein>